<dbReference type="InterPro" id="IPR025602">
    <property type="entry name" value="BCP1_family"/>
</dbReference>
<sequence length="290" mass="33336">MAASEENTAENKCHNESKRRRPEEEDELEDPIEADFLFNDPCSDDSDGILRLIQGCFKKLDWSGPKNEPVSIYNMLADLISKQCNIGTVIKTDGSDDSFIMAVLTILNLNMYDGLNSIIDPIVELCEKNTSKKNADNLKEILCNEKNQIGLMINERMSNVPNQLIGNLHECLYDDIKWSLNNATDDEELRFYKFTHVILISRMYSTKPKSFEKENLVFLKSEEQFFLNDALVKFMWTTGESNKVNYYDPKTEAPSGSKILPEYGFFLLFPYNKYKSIMTAISKTFKESNL</sequence>
<evidence type="ECO:0000313" key="3">
    <source>
        <dbReference type="EMBL" id="KAK2197194.1"/>
    </source>
</evidence>
<dbReference type="GeneID" id="94334491"/>
<keyword evidence="4" id="KW-1185">Reference proteome</keyword>
<comment type="similarity">
    <text evidence="1">Belongs to the BCP1 family.</text>
</comment>
<dbReference type="GO" id="GO:0005634">
    <property type="term" value="C:nucleus"/>
    <property type="evidence" value="ECO:0007669"/>
    <property type="project" value="TreeGrafter"/>
</dbReference>
<dbReference type="AlphaFoldDB" id="A0AAD9PLY4"/>
<evidence type="ECO:0000256" key="1">
    <source>
        <dbReference type="ARBA" id="ARBA00006781"/>
    </source>
</evidence>
<dbReference type="EMBL" id="JALLKP010000001">
    <property type="protein sequence ID" value="KAK2197194.1"/>
    <property type="molecule type" value="Genomic_DNA"/>
</dbReference>
<dbReference type="Proteomes" id="UP001214638">
    <property type="component" value="Unassembled WGS sequence"/>
</dbReference>
<evidence type="ECO:0000313" key="4">
    <source>
        <dbReference type="Proteomes" id="UP001214638"/>
    </source>
</evidence>
<proteinExistence type="inferred from homology"/>
<dbReference type="Pfam" id="PF13862">
    <property type="entry name" value="BCCIP"/>
    <property type="match status" value="1"/>
</dbReference>
<dbReference type="PANTHER" id="PTHR13261:SF0">
    <property type="entry name" value="BRCA2 AND CDKN1A-INTERACTING PROTEIN"/>
    <property type="match status" value="1"/>
</dbReference>
<accession>A0AAD9PLY4</accession>
<protein>
    <submittedName>
        <fullName evidence="3">BCP1 family</fullName>
    </submittedName>
</protein>
<gene>
    <name evidence="3" type="ORF">BdWA1_000193</name>
</gene>
<organism evidence="3 4">
    <name type="scientific">Babesia duncani</name>
    <dbReference type="NCBI Taxonomy" id="323732"/>
    <lineage>
        <taxon>Eukaryota</taxon>
        <taxon>Sar</taxon>
        <taxon>Alveolata</taxon>
        <taxon>Apicomplexa</taxon>
        <taxon>Aconoidasida</taxon>
        <taxon>Piroplasmida</taxon>
        <taxon>Babesiidae</taxon>
        <taxon>Babesia</taxon>
    </lineage>
</organism>
<comment type="caution">
    <text evidence="3">The sequence shown here is derived from an EMBL/GenBank/DDBJ whole genome shotgun (WGS) entry which is preliminary data.</text>
</comment>
<feature type="region of interest" description="Disordered" evidence="2">
    <location>
        <begin position="1"/>
        <end position="31"/>
    </location>
</feature>
<evidence type="ECO:0000256" key="2">
    <source>
        <dbReference type="SAM" id="MobiDB-lite"/>
    </source>
</evidence>
<dbReference type="RefSeq" id="XP_067804036.1">
    <property type="nucleotide sequence ID" value="XM_067945245.1"/>
</dbReference>
<reference evidence="3" key="1">
    <citation type="journal article" date="2023" name="Nat. Microbiol.">
        <title>Babesia duncani multi-omics identifies virulence factors and drug targets.</title>
        <authorList>
            <person name="Singh P."/>
            <person name="Lonardi S."/>
            <person name="Liang Q."/>
            <person name="Vydyam P."/>
            <person name="Khabirova E."/>
            <person name="Fang T."/>
            <person name="Gihaz S."/>
            <person name="Thekkiniath J."/>
            <person name="Munshi M."/>
            <person name="Abel S."/>
            <person name="Ciampossin L."/>
            <person name="Batugedara G."/>
            <person name="Gupta M."/>
            <person name="Lu X.M."/>
            <person name="Lenz T."/>
            <person name="Chakravarty S."/>
            <person name="Cornillot E."/>
            <person name="Hu Y."/>
            <person name="Ma W."/>
            <person name="Gonzalez L.M."/>
            <person name="Sanchez S."/>
            <person name="Estrada K."/>
            <person name="Sanchez-Flores A."/>
            <person name="Montero E."/>
            <person name="Harb O.S."/>
            <person name="Le Roch K.G."/>
            <person name="Mamoun C.B."/>
        </authorList>
    </citation>
    <scope>NUCLEOTIDE SEQUENCE</scope>
    <source>
        <strain evidence="3">WA1</strain>
    </source>
</reference>
<dbReference type="KEGG" id="bdw:94334491"/>
<dbReference type="PANTHER" id="PTHR13261">
    <property type="entry name" value="BRCA2 AND CDKN1A INTERACTING PROTEIN"/>
    <property type="match status" value="1"/>
</dbReference>
<name>A0AAD9PLY4_9APIC</name>